<dbReference type="Pfam" id="PF03594">
    <property type="entry name" value="BenE"/>
    <property type="match status" value="1"/>
</dbReference>
<dbReference type="GO" id="GO:0005886">
    <property type="term" value="C:plasma membrane"/>
    <property type="evidence" value="ECO:0007669"/>
    <property type="project" value="TreeGrafter"/>
</dbReference>
<dbReference type="AlphaFoldDB" id="A0AAW8DJ03"/>
<dbReference type="Proteomes" id="UP001230951">
    <property type="component" value="Unassembled WGS sequence"/>
</dbReference>
<keyword evidence="1" id="KW-0472">Membrane</keyword>
<evidence type="ECO:0000313" key="2">
    <source>
        <dbReference type="EMBL" id="MDP9906117.1"/>
    </source>
</evidence>
<dbReference type="InterPro" id="IPR004711">
    <property type="entry name" value="Benzoate_Transporter"/>
</dbReference>
<feature type="transmembrane region" description="Helical" evidence="1">
    <location>
        <begin position="338"/>
        <end position="359"/>
    </location>
</feature>
<accession>A0AAW8DJ03</accession>
<name>A0AAW8DJ03_9MICC</name>
<organism evidence="2 5">
    <name type="scientific">Arthrobacter bambusae</name>
    <dbReference type="NCBI Taxonomy" id="1338426"/>
    <lineage>
        <taxon>Bacteria</taxon>
        <taxon>Bacillati</taxon>
        <taxon>Actinomycetota</taxon>
        <taxon>Actinomycetes</taxon>
        <taxon>Micrococcales</taxon>
        <taxon>Micrococcaceae</taxon>
        <taxon>Arthrobacter</taxon>
    </lineage>
</organism>
<dbReference type="RefSeq" id="WP_306962461.1">
    <property type="nucleotide sequence ID" value="NZ_JAUSRG010000009.1"/>
</dbReference>
<feature type="transmembrane region" description="Helical" evidence="1">
    <location>
        <begin position="24"/>
        <end position="46"/>
    </location>
</feature>
<sequence length="405" mass="40903">MPASSLHTGQPRPASASRQLSRPLVAGIVTALVGFTSSFAVVLAGLRAVGATQEQAASGLLALTLAFGLGVLWLSWRSRLPVTLAWSTPGAALLAGTGVPDGGWPAAVGAFLIAGVLIALTGLIPALGKLMAKIPTALAQAMLAGVLLSLCLAPFKALGTAPLLVAPVILCWLVMMKLAPRWSVPAALLVALAVIGIYIVVNGVDIPVNRLLPGLQWTTPAFTPTTVAGIALPLFIVTMASQNIPGVAVLKSFGYTVPWRQSMLVTGAGTALGAPFGGHAINLAALSAALAAGEEAGEDRGRRWIAAFTSGLAYLMLAAFSAALVTVVAAAPPGLLEAVAGLALLGTLASAIASALAIAEERMGASVTFLIAASGLSFAGIGAAFWALAAGILVRWVLKNREPQK</sequence>
<feature type="transmembrane region" description="Helical" evidence="1">
    <location>
        <begin position="58"/>
        <end position="76"/>
    </location>
</feature>
<dbReference type="PANTHER" id="PTHR30199">
    <property type="entry name" value="MFS FAMILY TRANSPORTER, PREDICTED SUBSTRATE BENZOATE"/>
    <property type="match status" value="1"/>
</dbReference>
<gene>
    <name evidence="2" type="ORF">J2S90_003088</name>
    <name evidence="3" type="ORF">J2S93_003359</name>
</gene>
<keyword evidence="4" id="KW-1185">Reference proteome</keyword>
<keyword evidence="1" id="KW-1133">Transmembrane helix</keyword>
<evidence type="ECO:0000256" key="1">
    <source>
        <dbReference type="SAM" id="Phobius"/>
    </source>
</evidence>
<protein>
    <submittedName>
        <fullName evidence="2">Benzoate membrane transport protein</fullName>
    </submittedName>
</protein>
<dbReference type="PANTHER" id="PTHR30199:SF0">
    <property type="entry name" value="INNER MEMBRANE PROTEIN YDCO"/>
    <property type="match status" value="1"/>
</dbReference>
<feature type="transmembrane region" description="Helical" evidence="1">
    <location>
        <begin position="226"/>
        <end position="250"/>
    </location>
</feature>
<evidence type="ECO:0000313" key="3">
    <source>
        <dbReference type="EMBL" id="MDQ0181920.1"/>
    </source>
</evidence>
<dbReference type="NCBIfam" id="TIGR00843">
    <property type="entry name" value="benE"/>
    <property type="match status" value="1"/>
</dbReference>
<proteinExistence type="predicted"/>
<evidence type="ECO:0000313" key="5">
    <source>
        <dbReference type="Proteomes" id="UP001242995"/>
    </source>
</evidence>
<dbReference type="Proteomes" id="UP001242995">
    <property type="component" value="Unassembled WGS sequence"/>
</dbReference>
<dbReference type="EMBL" id="JAUSRG010000009">
    <property type="protein sequence ID" value="MDP9906117.1"/>
    <property type="molecule type" value="Genomic_DNA"/>
</dbReference>
<dbReference type="EMBL" id="JAUSTF010000008">
    <property type="protein sequence ID" value="MDQ0181920.1"/>
    <property type="molecule type" value="Genomic_DNA"/>
</dbReference>
<reference evidence="2 4" key="1">
    <citation type="submission" date="2023-07" db="EMBL/GenBank/DDBJ databases">
        <title>Sorghum-associated microbial communities from plants grown in Nebraska, USA.</title>
        <authorList>
            <person name="Schachtman D."/>
        </authorList>
    </citation>
    <scope>NUCLEOTIDE SEQUENCE</scope>
    <source>
        <strain evidence="2">DS1006</strain>
        <strain evidence="3 4">DS1016</strain>
    </source>
</reference>
<feature type="transmembrane region" description="Helical" evidence="1">
    <location>
        <begin position="365"/>
        <end position="398"/>
    </location>
</feature>
<keyword evidence="1" id="KW-0812">Transmembrane</keyword>
<feature type="transmembrane region" description="Helical" evidence="1">
    <location>
        <begin position="186"/>
        <end position="206"/>
    </location>
</feature>
<feature type="transmembrane region" description="Helical" evidence="1">
    <location>
        <begin position="103"/>
        <end position="124"/>
    </location>
</feature>
<feature type="transmembrane region" description="Helical" evidence="1">
    <location>
        <begin position="304"/>
        <end position="331"/>
    </location>
</feature>
<dbReference type="GO" id="GO:0042925">
    <property type="term" value="F:benzoate transmembrane transporter activity"/>
    <property type="evidence" value="ECO:0007669"/>
    <property type="project" value="InterPro"/>
</dbReference>
<evidence type="ECO:0000313" key="4">
    <source>
        <dbReference type="Proteomes" id="UP001230951"/>
    </source>
</evidence>
<comment type="caution">
    <text evidence="2">The sequence shown here is derived from an EMBL/GenBank/DDBJ whole genome shotgun (WGS) entry which is preliminary data.</text>
</comment>
<feature type="transmembrane region" description="Helical" evidence="1">
    <location>
        <begin position="271"/>
        <end position="292"/>
    </location>
</feature>